<dbReference type="Pfam" id="PF13860">
    <property type="entry name" value="FlgD_ig"/>
    <property type="match status" value="1"/>
</dbReference>
<protein>
    <recommendedName>
        <fullName evidence="2 5">Basal-body rod modification protein FlgD</fullName>
    </recommendedName>
</protein>
<gene>
    <name evidence="8" type="ORF">ENL21_05215</name>
</gene>
<dbReference type="InterPro" id="IPR025965">
    <property type="entry name" value="FlgD/Vpr_Ig-like"/>
</dbReference>
<comment type="caution">
    <text evidence="8">The sequence shown here is derived from an EMBL/GenBank/DDBJ whole genome shotgun (WGS) entry which is preliminary data.</text>
</comment>
<sequence>MADMINSINALQQSNSTQQSSKLGNADMGKYEFLQLLVTQLKNQDPLSPLQSQEFAAQLAQFSSLERLMDIDTSLQQGIDADMMLAQTINNTMATHFIGKEVVAYGNSFPLLAGQSAPLSFELAGASKEATIEIYDANDNLVRTIKMSELEKGRHTVDWDGKDDAGNALQGGTYHFKITALDDQDNPVNVQTYTRGIVSAVKYEQGQPVLVVDGKEIYFGDVVQIG</sequence>
<proteinExistence type="inferred from homology"/>
<evidence type="ECO:0000313" key="8">
    <source>
        <dbReference type="EMBL" id="HHE55160.1"/>
    </source>
</evidence>
<dbReference type="Gene3D" id="2.30.30.910">
    <property type="match status" value="1"/>
</dbReference>
<dbReference type="AlphaFoldDB" id="A0A7V5H459"/>
<dbReference type="InterPro" id="IPR005648">
    <property type="entry name" value="FlgD"/>
</dbReference>
<feature type="domain" description="FlgD/Vpr Ig-like" evidence="6">
    <location>
        <begin position="113"/>
        <end position="182"/>
    </location>
</feature>
<name>A0A7V5H459_CALAY</name>
<dbReference type="Pfam" id="PF03963">
    <property type="entry name" value="FlgD"/>
    <property type="match status" value="1"/>
</dbReference>
<evidence type="ECO:0000259" key="6">
    <source>
        <dbReference type="Pfam" id="PF13860"/>
    </source>
</evidence>
<feature type="domain" description="FlgD Tudor-like" evidence="7">
    <location>
        <begin position="92"/>
        <end position="222"/>
    </location>
</feature>
<evidence type="ECO:0000256" key="2">
    <source>
        <dbReference type="ARBA" id="ARBA00016013"/>
    </source>
</evidence>
<comment type="function">
    <text evidence="4 5">Required for flagellar hook formation. May act as a scaffolding protein.</text>
</comment>
<reference evidence="8" key="1">
    <citation type="journal article" date="2020" name="mSystems">
        <title>Genome- and Community-Level Interaction Insights into Carbon Utilization and Element Cycling Functions of Hydrothermarchaeota in Hydrothermal Sediment.</title>
        <authorList>
            <person name="Zhou Z."/>
            <person name="Liu Y."/>
            <person name="Xu W."/>
            <person name="Pan J."/>
            <person name="Luo Z.H."/>
            <person name="Li M."/>
        </authorList>
    </citation>
    <scope>NUCLEOTIDE SEQUENCE [LARGE SCALE GENOMIC DNA]</scope>
    <source>
        <strain evidence="8">HyVt-76</strain>
    </source>
</reference>
<dbReference type="Pfam" id="PF13861">
    <property type="entry name" value="FLgD_tudor"/>
    <property type="match status" value="1"/>
</dbReference>
<evidence type="ECO:0000256" key="1">
    <source>
        <dbReference type="ARBA" id="ARBA00010577"/>
    </source>
</evidence>
<accession>A0A7V5H459</accession>
<dbReference type="GO" id="GO:0044781">
    <property type="term" value="P:bacterial-type flagellum organization"/>
    <property type="evidence" value="ECO:0007669"/>
    <property type="project" value="UniProtKB-UniRule"/>
</dbReference>
<dbReference type="InterPro" id="IPR025963">
    <property type="entry name" value="FLgD_Tudor"/>
</dbReference>
<organism evidence="8">
    <name type="scientific">Caldithrix abyssi</name>
    <dbReference type="NCBI Taxonomy" id="187145"/>
    <lineage>
        <taxon>Bacteria</taxon>
        <taxon>Pseudomonadati</taxon>
        <taxon>Calditrichota</taxon>
        <taxon>Calditrichia</taxon>
        <taxon>Calditrichales</taxon>
        <taxon>Calditrichaceae</taxon>
        <taxon>Caldithrix</taxon>
    </lineage>
</organism>
<evidence type="ECO:0000259" key="7">
    <source>
        <dbReference type="Pfam" id="PF13861"/>
    </source>
</evidence>
<dbReference type="EMBL" id="DRTD01000384">
    <property type="protein sequence ID" value="HHE55160.1"/>
    <property type="molecule type" value="Genomic_DNA"/>
</dbReference>
<keyword evidence="3 5" id="KW-1005">Bacterial flagellum biogenesis</keyword>
<evidence type="ECO:0000256" key="4">
    <source>
        <dbReference type="ARBA" id="ARBA00024746"/>
    </source>
</evidence>
<evidence type="ECO:0000256" key="5">
    <source>
        <dbReference type="RuleBase" id="RU362076"/>
    </source>
</evidence>
<evidence type="ECO:0000256" key="3">
    <source>
        <dbReference type="ARBA" id="ARBA00022795"/>
    </source>
</evidence>
<dbReference type="Gene3D" id="2.60.40.4070">
    <property type="match status" value="1"/>
</dbReference>
<dbReference type="Proteomes" id="UP000886111">
    <property type="component" value="Unassembled WGS sequence"/>
</dbReference>
<comment type="similarity">
    <text evidence="1 5">Belongs to the FlgD family.</text>
</comment>